<reference evidence="3 4" key="1">
    <citation type="submission" date="2024-04" db="EMBL/GenBank/DDBJ databases">
        <authorList>
            <consortium name="Genoscope - CEA"/>
            <person name="William W."/>
        </authorList>
    </citation>
    <scope>NUCLEOTIDE SEQUENCE [LARGE SCALE GENOMIC DNA]</scope>
</reference>
<evidence type="ECO:0000313" key="4">
    <source>
        <dbReference type="Proteomes" id="UP001497497"/>
    </source>
</evidence>
<keyword evidence="2" id="KW-0472">Membrane</keyword>
<dbReference type="EMBL" id="CAXITT010000094">
    <property type="protein sequence ID" value="CAL1531600.1"/>
    <property type="molecule type" value="Genomic_DNA"/>
</dbReference>
<evidence type="ECO:0000256" key="2">
    <source>
        <dbReference type="SAM" id="Phobius"/>
    </source>
</evidence>
<dbReference type="AlphaFoldDB" id="A0AAV2HCX2"/>
<organism evidence="3 4">
    <name type="scientific">Lymnaea stagnalis</name>
    <name type="common">Great pond snail</name>
    <name type="synonym">Helix stagnalis</name>
    <dbReference type="NCBI Taxonomy" id="6523"/>
    <lineage>
        <taxon>Eukaryota</taxon>
        <taxon>Metazoa</taxon>
        <taxon>Spiralia</taxon>
        <taxon>Lophotrochozoa</taxon>
        <taxon>Mollusca</taxon>
        <taxon>Gastropoda</taxon>
        <taxon>Heterobranchia</taxon>
        <taxon>Euthyneura</taxon>
        <taxon>Panpulmonata</taxon>
        <taxon>Hygrophila</taxon>
        <taxon>Lymnaeoidea</taxon>
        <taxon>Lymnaeidae</taxon>
        <taxon>Lymnaea</taxon>
    </lineage>
</organism>
<name>A0AAV2HCX2_LYMST</name>
<accession>A0AAV2HCX2</accession>
<protein>
    <recommendedName>
        <fullName evidence="5">Spaetzle domain-containing protein</fullName>
    </recommendedName>
</protein>
<feature type="region of interest" description="Disordered" evidence="1">
    <location>
        <begin position="1"/>
        <end position="25"/>
    </location>
</feature>
<dbReference type="Proteomes" id="UP001497497">
    <property type="component" value="Unassembled WGS sequence"/>
</dbReference>
<dbReference type="SUPFAM" id="SSF57501">
    <property type="entry name" value="Cystine-knot cytokines"/>
    <property type="match status" value="1"/>
</dbReference>
<keyword evidence="2" id="KW-1133">Transmembrane helix</keyword>
<sequence>MNPKDPDNPTTVGLIDRNQQKPGMGTAQTSSVARIWIVLTLVFLAVSIGLSGYIIYVKVFESQATTPGSKEYIRVTYPNYFKTPEEQKIFEEQYYRENTEVTAKPAEPDFNRTQLSSCFFTCSAYPTGNNSASQAFRRRRAAVRSPLMEWVTLYKTLHLMTRRDVNTSLSNPIYHGCCISRIFFTSPDTAIDVLGNNVTLTTIDNRRQYFPTQECKHAIGCTGCGCAQETGYYAAVVVNPLYPLSSGTQYVLDVIKIPGCCKCFNNRSPPTTSGK</sequence>
<evidence type="ECO:0000313" key="3">
    <source>
        <dbReference type="EMBL" id="CAL1531600.1"/>
    </source>
</evidence>
<comment type="caution">
    <text evidence="3">The sequence shown here is derived from an EMBL/GenBank/DDBJ whole genome shotgun (WGS) entry which is preliminary data.</text>
</comment>
<gene>
    <name evidence="3" type="ORF">GSLYS_00005695001</name>
</gene>
<evidence type="ECO:0008006" key="5">
    <source>
        <dbReference type="Google" id="ProtNLM"/>
    </source>
</evidence>
<keyword evidence="4" id="KW-1185">Reference proteome</keyword>
<dbReference type="InterPro" id="IPR029034">
    <property type="entry name" value="Cystine-knot_cytokine"/>
</dbReference>
<proteinExistence type="predicted"/>
<keyword evidence="2" id="KW-0812">Transmembrane</keyword>
<evidence type="ECO:0000256" key="1">
    <source>
        <dbReference type="SAM" id="MobiDB-lite"/>
    </source>
</evidence>
<feature type="transmembrane region" description="Helical" evidence="2">
    <location>
        <begin position="35"/>
        <end position="56"/>
    </location>
</feature>